<proteinExistence type="predicted"/>
<dbReference type="InterPro" id="IPR019613">
    <property type="entry name" value="DUF4198"/>
</dbReference>
<dbReference type="HOGENOM" id="CLU_962318_0_0_7"/>
<dbReference type="EMBL" id="FN555004">
    <property type="protein sequence ID" value="CBG40616.1"/>
    <property type="molecule type" value="Genomic_DNA"/>
</dbReference>
<evidence type="ECO:0000313" key="3">
    <source>
        <dbReference type="Proteomes" id="UP000001522"/>
    </source>
</evidence>
<dbReference type="AlphaFoldDB" id="D3UJE0"/>
<dbReference type="eggNOG" id="COG5266">
    <property type="taxonomic scope" value="Bacteria"/>
</dbReference>
<sequence length="289" mass="32670">MRASATPSLPALLTSHISVILGICGAIMLELLCKIHSAIITFFGNNKGLSLQSRIIMKKFFSLLLCASFGFAHQFVVSWDHQDYKIRFWADGHWGSYQNQNVFGVWAKDGDGKKIKAGYDYQKNKLFFGAKPALIALHYDFGYYSFDKDGKPYPQRRDRIQDKNGNAITQTRKIYKLSKNILAWNDAFAKPIGMDLEIVPLQNPLKLRENQELEVQVFYQGKPMGGLGFEDQVGDIKSLKTDEEGRAKIRLRKSQDGLQIIGVSVKKPQLDRFADTLQLTSTLSFSPAH</sequence>
<dbReference type="KEGG" id="hms:HMU13630"/>
<keyword evidence="1" id="KW-1133">Transmembrane helix</keyword>
<organism evidence="2 3">
    <name type="scientific">Helicobacter mustelae (strain ATCC 43772 / CCUG 25715 / CIP 103759 / LMG 18044 / NCTC 12198 / R85-136P)</name>
    <name type="common">Campylobacter mustelae</name>
    <dbReference type="NCBI Taxonomy" id="679897"/>
    <lineage>
        <taxon>Bacteria</taxon>
        <taxon>Pseudomonadati</taxon>
        <taxon>Campylobacterota</taxon>
        <taxon>Epsilonproteobacteria</taxon>
        <taxon>Campylobacterales</taxon>
        <taxon>Helicobacteraceae</taxon>
        <taxon>Helicobacter</taxon>
    </lineage>
</organism>
<gene>
    <name evidence="2" type="ordered locus">HMU13630</name>
</gene>
<accession>D3UJE0</accession>
<evidence type="ECO:0000256" key="1">
    <source>
        <dbReference type="SAM" id="Phobius"/>
    </source>
</evidence>
<evidence type="ECO:0000313" key="2">
    <source>
        <dbReference type="EMBL" id="CBG40616.1"/>
    </source>
</evidence>
<dbReference type="STRING" id="679897.HMU13630"/>
<keyword evidence="3" id="KW-1185">Reference proteome</keyword>
<keyword evidence="1" id="KW-0812">Transmembrane</keyword>
<protein>
    <submittedName>
        <fullName evidence="2">Uncharacterized protein</fullName>
    </submittedName>
</protein>
<dbReference type="Proteomes" id="UP000001522">
    <property type="component" value="Chromosome"/>
</dbReference>
<reference evidence="2 3" key="1">
    <citation type="journal article" date="2010" name="BMC Genomics">
        <title>Comparative genomics and proteomics of Helicobacter mustelae, an ulcerogenic and carcinogenic gastric pathogen.</title>
        <authorList>
            <person name="O'Toole P.W."/>
            <person name="Snelling W.J."/>
            <person name="Canchaya C."/>
            <person name="Forde B.M."/>
            <person name="Hardie K.R."/>
            <person name="Josenhans C."/>
            <person name="Graham R.L.J."/>
            <person name="McMullan G."/>
            <person name="Parkhill J."/>
            <person name="Belda E."/>
            <person name="Bentley S.D."/>
        </authorList>
    </citation>
    <scope>NUCLEOTIDE SEQUENCE [LARGE SCALE GENOMIC DNA]</scope>
    <source>
        <strain evidence="3">ATCC 43772 / LMG 18044 / NCTC 12198 / 12198</strain>
    </source>
</reference>
<feature type="transmembrane region" description="Helical" evidence="1">
    <location>
        <begin position="12"/>
        <end position="33"/>
    </location>
</feature>
<feature type="transmembrane region" description="Helical" evidence="1">
    <location>
        <begin position="60"/>
        <end position="79"/>
    </location>
</feature>
<name>D3UJE0_HELM1</name>
<dbReference type="Pfam" id="PF10670">
    <property type="entry name" value="DUF4198"/>
    <property type="match status" value="1"/>
</dbReference>
<keyword evidence="1" id="KW-0472">Membrane</keyword>